<evidence type="ECO:0008006" key="3">
    <source>
        <dbReference type="Google" id="ProtNLM"/>
    </source>
</evidence>
<dbReference type="Proteomes" id="UP000035740">
    <property type="component" value="Unassembled WGS sequence"/>
</dbReference>
<sequence length="159" mass="17966">MKISFEFSNLCGSSFNGGNLIFSKDGNCVLSPVGNRVSVFDLVNHKCSTFPFENQNNITRIALSPNGQTLISVDVDGRAILANYHKRVVLNRFTFKEPITDIKYSPDSKYIAVTKGKHLQIWVAPTLVTQYAPFTLYRTYGGHYDDITHINWSHDSQFI</sequence>
<dbReference type="EMBL" id="KQ103177">
    <property type="protein sequence ID" value="KMS93400.1"/>
    <property type="molecule type" value="Genomic_DNA"/>
</dbReference>
<dbReference type="PANTHER" id="PTHR19858">
    <property type="entry name" value="WD40 REPEAT PROTEIN"/>
    <property type="match status" value="1"/>
</dbReference>
<evidence type="ECO:0000313" key="1">
    <source>
        <dbReference type="EMBL" id="KMS93400.1"/>
    </source>
</evidence>
<dbReference type="Gene3D" id="2.130.10.10">
    <property type="entry name" value="YVTN repeat-like/Quinoprotein amine dehydrogenase"/>
    <property type="match status" value="1"/>
</dbReference>
<accession>A0A0J8DRN3</accession>
<reference evidence="1 2" key="1">
    <citation type="journal article" date="2014" name="Nature">
        <title>The genome of the recently domesticated crop plant sugar beet (Beta vulgaris).</title>
        <authorList>
            <person name="Dohm J.C."/>
            <person name="Minoche A.E."/>
            <person name="Holtgrawe D."/>
            <person name="Capella-Gutierrez S."/>
            <person name="Zakrzewski F."/>
            <person name="Tafer H."/>
            <person name="Rupp O."/>
            <person name="Sorensen T.R."/>
            <person name="Stracke R."/>
            <person name="Reinhardt R."/>
            <person name="Goesmann A."/>
            <person name="Kraft T."/>
            <person name="Schulz B."/>
            <person name="Stadler P.F."/>
            <person name="Schmidt T."/>
            <person name="Gabaldon T."/>
            <person name="Lehrach H."/>
            <person name="Weisshaar B."/>
            <person name="Himmelbauer H."/>
        </authorList>
    </citation>
    <scope>NUCLEOTIDE SEQUENCE [LARGE SCALE GENOMIC DNA]</scope>
    <source>
        <tissue evidence="1">Taproot</tissue>
    </source>
</reference>
<dbReference type="OrthoDB" id="3142434at2759"/>
<dbReference type="GO" id="GO:0034388">
    <property type="term" value="C:Pwp2p-containing subcomplex of 90S preribosome"/>
    <property type="evidence" value="ECO:0007669"/>
    <property type="project" value="TreeGrafter"/>
</dbReference>
<keyword evidence="2" id="KW-1185">Reference proteome</keyword>
<dbReference type="AlphaFoldDB" id="A0A0J8DRN3"/>
<gene>
    <name evidence="1" type="ORF">BVRB_031860</name>
</gene>
<dbReference type="InterPro" id="IPR001680">
    <property type="entry name" value="WD40_rpt"/>
</dbReference>
<dbReference type="InterPro" id="IPR027145">
    <property type="entry name" value="PWP2"/>
</dbReference>
<dbReference type="GO" id="GO:0000028">
    <property type="term" value="P:ribosomal small subunit assembly"/>
    <property type="evidence" value="ECO:0007669"/>
    <property type="project" value="TreeGrafter"/>
</dbReference>
<protein>
    <recommendedName>
        <fullName evidence="3">Anaphase-promoting complex subunit 4 WD40 domain-containing protein</fullName>
    </recommendedName>
</protein>
<dbReference type="Pfam" id="PF00400">
    <property type="entry name" value="WD40"/>
    <property type="match status" value="3"/>
</dbReference>
<dbReference type="InterPro" id="IPR036322">
    <property type="entry name" value="WD40_repeat_dom_sf"/>
</dbReference>
<dbReference type="SUPFAM" id="SSF50978">
    <property type="entry name" value="WD40 repeat-like"/>
    <property type="match status" value="1"/>
</dbReference>
<name>A0A0J8DRN3_BETVV</name>
<organism evidence="1 2">
    <name type="scientific">Beta vulgaris subsp. vulgaris</name>
    <name type="common">Beet</name>
    <dbReference type="NCBI Taxonomy" id="3555"/>
    <lineage>
        <taxon>Eukaryota</taxon>
        <taxon>Viridiplantae</taxon>
        <taxon>Streptophyta</taxon>
        <taxon>Embryophyta</taxon>
        <taxon>Tracheophyta</taxon>
        <taxon>Spermatophyta</taxon>
        <taxon>Magnoliopsida</taxon>
        <taxon>eudicotyledons</taxon>
        <taxon>Gunneridae</taxon>
        <taxon>Pentapetalae</taxon>
        <taxon>Caryophyllales</taxon>
        <taxon>Chenopodiaceae</taxon>
        <taxon>Betoideae</taxon>
        <taxon>Beta</taxon>
    </lineage>
</organism>
<dbReference type="GO" id="GO:0032040">
    <property type="term" value="C:small-subunit processome"/>
    <property type="evidence" value="ECO:0007669"/>
    <property type="project" value="TreeGrafter"/>
</dbReference>
<dbReference type="PANTHER" id="PTHR19858:SF0">
    <property type="entry name" value="PERIODIC TRYPTOPHAN PROTEIN 2 HOMOLOG"/>
    <property type="match status" value="1"/>
</dbReference>
<dbReference type="InterPro" id="IPR015943">
    <property type="entry name" value="WD40/YVTN_repeat-like_dom_sf"/>
</dbReference>
<evidence type="ECO:0000313" key="2">
    <source>
        <dbReference type="Proteomes" id="UP000035740"/>
    </source>
</evidence>
<proteinExistence type="predicted"/>
<dbReference type="OMA" id="DITHINW"/>
<dbReference type="GO" id="GO:0000462">
    <property type="term" value="P:maturation of SSU-rRNA from tricistronic rRNA transcript (SSU-rRNA, 5.8S rRNA, LSU-rRNA)"/>
    <property type="evidence" value="ECO:0007669"/>
    <property type="project" value="TreeGrafter"/>
</dbReference>
<feature type="non-terminal residue" evidence="1">
    <location>
        <position position="159"/>
    </location>
</feature>
<dbReference type="Gramene" id="KMS93400">
    <property type="protein sequence ID" value="KMS93400"/>
    <property type="gene ID" value="BVRB_031860"/>
</dbReference>